<gene>
    <name evidence="2" type="ORF">WHI96_23485</name>
</gene>
<dbReference type="PANTHER" id="PTHR48079">
    <property type="entry name" value="PROTEIN YEEZ"/>
    <property type="match status" value="1"/>
</dbReference>
<dbReference type="InterPro" id="IPR036291">
    <property type="entry name" value="NAD(P)-bd_dom_sf"/>
</dbReference>
<sequence>MTGASGVLGRTVADMLADRGDTVTVLQRRPSGTGHAEVLADVADAPAVAAAVRGHDAVVHLAARVGITGRWPEFERSNVTGTRTVLGACRVAGVERLVHVSSPAVAHAGAALVGAGAGPADPARARGHYARSKALAELVALGAGGGRRGRPAVVVVRPHLVWGPGDTQLVGRIVARARAGTLVGVGSGAALIDTTYLTNAADALVAALDRCPGLDGRALVVTNGEPRPVSELVAAICDAAGAPPPRYAVPAGVARAGGALAEALWAALPLPGEPPMTRFLAGQLCTAHWFDQRGTRDALGWAPRVGLDEGFALLARSGVGRPRPGAR</sequence>
<comment type="caution">
    <text evidence="2">The sequence shown here is derived from an EMBL/GenBank/DDBJ whole genome shotgun (WGS) entry which is preliminary data.</text>
</comment>
<dbReference type="EMBL" id="JBEDNP010000018">
    <property type="protein sequence ID" value="MEQ3541781.1"/>
    <property type="molecule type" value="Genomic_DNA"/>
</dbReference>
<dbReference type="Proteomes" id="UP001464923">
    <property type="component" value="Unassembled WGS sequence"/>
</dbReference>
<keyword evidence="3" id="KW-1185">Reference proteome</keyword>
<dbReference type="InterPro" id="IPR001509">
    <property type="entry name" value="Epimerase_deHydtase"/>
</dbReference>
<dbReference type="Gene3D" id="3.40.50.720">
    <property type="entry name" value="NAD(P)-binding Rossmann-like Domain"/>
    <property type="match status" value="1"/>
</dbReference>
<dbReference type="Pfam" id="PF01370">
    <property type="entry name" value="Epimerase"/>
    <property type="match status" value="1"/>
</dbReference>
<evidence type="ECO:0000259" key="1">
    <source>
        <dbReference type="Pfam" id="PF01370"/>
    </source>
</evidence>
<reference evidence="2 3" key="1">
    <citation type="submission" date="2024-03" db="EMBL/GenBank/DDBJ databases">
        <title>Draft genome sequence of Pseudonocardia tropica JCM 19149.</title>
        <authorList>
            <person name="Butdee W."/>
            <person name="Duangmal K."/>
        </authorList>
    </citation>
    <scope>NUCLEOTIDE SEQUENCE [LARGE SCALE GENOMIC DNA]</scope>
    <source>
        <strain evidence="2 3">JCM 19149</strain>
    </source>
</reference>
<dbReference type="SUPFAM" id="SSF51735">
    <property type="entry name" value="NAD(P)-binding Rossmann-fold domains"/>
    <property type="match status" value="1"/>
</dbReference>
<organism evidence="2 3">
    <name type="scientific">Pseudonocardia tropica</name>
    <dbReference type="NCBI Taxonomy" id="681289"/>
    <lineage>
        <taxon>Bacteria</taxon>
        <taxon>Bacillati</taxon>
        <taxon>Actinomycetota</taxon>
        <taxon>Actinomycetes</taxon>
        <taxon>Pseudonocardiales</taxon>
        <taxon>Pseudonocardiaceae</taxon>
        <taxon>Pseudonocardia</taxon>
    </lineage>
</organism>
<evidence type="ECO:0000313" key="3">
    <source>
        <dbReference type="Proteomes" id="UP001464923"/>
    </source>
</evidence>
<dbReference type="RefSeq" id="WP_345647317.1">
    <property type="nucleotide sequence ID" value="NZ_BAABLY010000050.1"/>
</dbReference>
<feature type="domain" description="NAD-dependent epimerase/dehydratase" evidence="1">
    <location>
        <begin position="1"/>
        <end position="211"/>
    </location>
</feature>
<protein>
    <submittedName>
        <fullName evidence="2">NAD-dependent epimerase/dehydratase family protein</fullName>
    </submittedName>
</protein>
<accession>A0ABV1K0P2</accession>
<dbReference type="InterPro" id="IPR051783">
    <property type="entry name" value="NAD(P)-dependent_oxidoreduct"/>
</dbReference>
<name>A0ABV1K0P2_9PSEU</name>
<dbReference type="PANTHER" id="PTHR48079:SF6">
    <property type="entry name" value="NAD(P)-BINDING DOMAIN-CONTAINING PROTEIN-RELATED"/>
    <property type="match status" value="1"/>
</dbReference>
<evidence type="ECO:0000313" key="2">
    <source>
        <dbReference type="EMBL" id="MEQ3541781.1"/>
    </source>
</evidence>
<proteinExistence type="predicted"/>